<comment type="caution">
    <text evidence="3">The sequence shown here is derived from an EMBL/GenBank/DDBJ whole genome shotgun (WGS) entry which is preliminary data.</text>
</comment>
<organism evidence="3 4">
    <name type="scientific">Rhodanobacter caeni</name>
    <dbReference type="NCBI Taxonomy" id="657654"/>
    <lineage>
        <taxon>Bacteria</taxon>
        <taxon>Pseudomonadati</taxon>
        <taxon>Pseudomonadota</taxon>
        <taxon>Gammaproteobacteria</taxon>
        <taxon>Lysobacterales</taxon>
        <taxon>Rhodanobacteraceae</taxon>
        <taxon>Rhodanobacter</taxon>
    </lineage>
</organism>
<keyword evidence="4" id="KW-1185">Reference proteome</keyword>
<evidence type="ECO:0000313" key="4">
    <source>
        <dbReference type="Proteomes" id="UP001500657"/>
    </source>
</evidence>
<dbReference type="EMBL" id="BAAAFO010000002">
    <property type="protein sequence ID" value="GAA0248584.1"/>
    <property type="molecule type" value="Genomic_DNA"/>
</dbReference>
<accession>A0ABP3E073</accession>
<dbReference type="CDD" id="cd08897">
    <property type="entry name" value="SRPBCC_CalC_Aha1-like_4"/>
    <property type="match status" value="1"/>
</dbReference>
<proteinExistence type="inferred from homology"/>
<reference evidence="4" key="1">
    <citation type="journal article" date="2019" name="Int. J. Syst. Evol. Microbiol.">
        <title>The Global Catalogue of Microorganisms (GCM) 10K type strain sequencing project: providing services to taxonomists for standard genome sequencing and annotation.</title>
        <authorList>
            <consortium name="The Broad Institute Genomics Platform"/>
            <consortium name="The Broad Institute Genome Sequencing Center for Infectious Disease"/>
            <person name="Wu L."/>
            <person name="Ma J."/>
        </authorList>
    </citation>
    <scope>NUCLEOTIDE SEQUENCE [LARGE SCALE GENOMIC DNA]</scope>
    <source>
        <strain evidence="4">JCM 16242</strain>
    </source>
</reference>
<dbReference type="RefSeq" id="WP_343881328.1">
    <property type="nucleotide sequence ID" value="NZ_BAAAFO010000002.1"/>
</dbReference>
<dbReference type="SUPFAM" id="SSF55961">
    <property type="entry name" value="Bet v1-like"/>
    <property type="match status" value="1"/>
</dbReference>
<name>A0ABP3E073_9GAMM</name>
<evidence type="ECO:0000313" key="3">
    <source>
        <dbReference type="EMBL" id="GAA0248584.1"/>
    </source>
</evidence>
<dbReference type="InterPro" id="IPR023393">
    <property type="entry name" value="START-like_dom_sf"/>
</dbReference>
<dbReference type="Proteomes" id="UP001500657">
    <property type="component" value="Unassembled WGS sequence"/>
</dbReference>
<evidence type="ECO:0000259" key="2">
    <source>
        <dbReference type="Pfam" id="PF08327"/>
    </source>
</evidence>
<protein>
    <submittedName>
        <fullName evidence="3">SRPBCC family protein</fullName>
    </submittedName>
</protein>
<evidence type="ECO:0000256" key="1">
    <source>
        <dbReference type="ARBA" id="ARBA00006817"/>
    </source>
</evidence>
<comment type="similarity">
    <text evidence="1">Belongs to the AHA1 family.</text>
</comment>
<sequence length="135" mass="15184">MKITVEALAHAPIAKVWAAYTTPQDIRQWNAASDDWHTTRANVDLRVGGAFSSRMEAKDGSAGFDFAGTYTRVEPHALIEYAFGDRMGLVEFVAVPRGILVRVTFDAETEHPVEMQRQGWQAILDNFVRHVESHR</sequence>
<gene>
    <name evidence="3" type="ORF">GCM10009126_12610</name>
</gene>
<feature type="domain" description="Activator of Hsp90 ATPase homologue 1/2-like C-terminal" evidence="2">
    <location>
        <begin position="11"/>
        <end position="132"/>
    </location>
</feature>
<dbReference type="Pfam" id="PF08327">
    <property type="entry name" value="AHSA1"/>
    <property type="match status" value="1"/>
</dbReference>
<dbReference type="Gene3D" id="3.30.530.20">
    <property type="match status" value="1"/>
</dbReference>
<dbReference type="InterPro" id="IPR013538">
    <property type="entry name" value="ASHA1/2-like_C"/>
</dbReference>